<dbReference type="EMBL" id="WAAU01000008">
    <property type="protein sequence ID" value="KAB1159340.1"/>
    <property type="molecule type" value="Genomic_DNA"/>
</dbReference>
<proteinExistence type="predicted"/>
<name>A0A7J5AP32_9FLAO</name>
<evidence type="ECO:0000256" key="1">
    <source>
        <dbReference type="SAM" id="Phobius"/>
    </source>
</evidence>
<comment type="caution">
    <text evidence="2">The sequence shown here is derived from an EMBL/GenBank/DDBJ whole genome shotgun (WGS) entry which is preliminary data.</text>
</comment>
<evidence type="ECO:0000313" key="2">
    <source>
        <dbReference type="EMBL" id="KAB1159340.1"/>
    </source>
</evidence>
<dbReference type="Proteomes" id="UP000467305">
    <property type="component" value="Unassembled WGS sequence"/>
</dbReference>
<organism evidence="2 3">
    <name type="scientific">Tenacibaculum aiptasiae</name>
    <dbReference type="NCBI Taxonomy" id="426481"/>
    <lineage>
        <taxon>Bacteria</taxon>
        <taxon>Pseudomonadati</taxon>
        <taxon>Bacteroidota</taxon>
        <taxon>Flavobacteriia</taxon>
        <taxon>Flavobacteriales</taxon>
        <taxon>Flavobacteriaceae</taxon>
        <taxon>Tenacibaculum</taxon>
    </lineage>
</organism>
<keyword evidence="1" id="KW-0812">Transmembrane</keyword>
<dbReference type="OrthoDB" id="1466970at2"/>
<keyword evidence="1" id="KW-1133">Transmembrane helix</keyword>
<dbReference type="AlphaFoldDB" id="A0A7J5AP32"/>
<gene>
    <name evidence="2" type="ORF">F7018_03245</name>
</gene>
<keyword evidence="1" id="KW-0472">Membrane</keyword>
<accession>A0A7J5AP32</accession>
<protein>
    <submittedName>
        <fullName evidence="2">DUF4258 domain-containing protein</fullName>
    </submittedName>
</protein>
<dbReference type="RefSeq" id="WP_150898559.1">
    <property type="nucleotide sequence ID" value="NZ_WAAU01000008.1"/>
</dbReference>
<evidence type="ECO:0000313" key="3">
    <source>
        <dbReference type="Proteomes" id="UP000467305"/>
    </source>
</evidence>
<keyword evidence="3" id="KW-1185">Reference proteome</keyword>
<reference evidence="2 3" key="1">
    <citation type="submission" date="2019-09" db="EMBL/GenBank/DDBJ databases">
        <authorList>
            <person name="Cao W.R."/>
        </authorList>
    </citation>
    <scope>NUCLEOTIDE SEQUENCE [LARGE SCALE GENOMIC DNA]</scope>
    <source>
        <strain evidence="3">a4</strain>
    </source>
</reference>
<feature type="transmembrane region" description="Helical" evidence="1">
    <location>
        <begin position="7"/>
        <end position="25"/>
    </location>
</feature>
<sequence>MNLLKRFGYYLIGLALGSIVVLFIWKGKDVTFDYGMDARTLKTIRIKKRLFSNSAQQTLTNSPIDTATISNILKYGDVNFGKSKPRLKPCAEYFITGKDSLDHIDLYVVRCDSTATVKSITINN</sequence>